<organism evidence="3 4">
    <name type="scientific">Saltatorellus ferox</name>
    <dbReference type="NCBI Taxonomy" id="2528018"/>
    <lineage>
        <taxon>Bacteria</taxon>
        <taxon>Pseudomonadati</taxon>
        <taxon>Planctomycetota</taxon>
        <taxon>Planctomycetia</taxon>
        <taxon>Planctomycetia incertae sedis</taxon>
        <taxon>Saltatorellus</taxon>
    </lineage>
</organism>
<evidence type="ECO:0000313" key="4">
    <source>
        <dbReference type="Proteomes" id="UP000320390"/>
    </source>
</evidence>
<reference evidence="3 4" key="1">
    <citation type="submission" date="2019-02" db="EMBL/GenBank/DDBJ databases">
        <title>Deep-cultivation of Planctomycetes and their phenomic and genomic characterization uncovers novel biology.</title>
        <authorList>
            <person name="Wiegand S."/>
            <person name="Jogler M."/>
            <person name="Boedeker C."/>
            <person name="Pinto D."/>
            <person name="Vollmers J."/>
            <person name="Rivas-Marin E."/>
            <person name="Kohn T."/>
            <person name="Peeters S.H."/>
            <person name="Heuer A."/>
            <person name="Rast P."/>
            <person name="Oberbeckmann S."/>
            <person name="Bunk B."/>
            <person name="Jeske O."/>
            <person name="Meyerdierks A."/>
            <person name="Storesund J.E."/>
            <person name="Kallscheuer N."/>
            <person name="Luecker S."/>
            <person name="Lage O.M."/>
            <person name="Pohl T."/>
            <person name="Merkel B.J."/>
            <person name="Hornburger P."/>
            <person name="Mueller R.-W."/>
            <person name="Bruemmer F."/>
            <person name="Labrenz M."/>
            <person name="Spormann A.M."/>
            <person name="Op den Camp H."/>
            <person name="Overmann J."/>
            <person name="Amann R."/>
            <person name="Jetten M.S.M."/>
            <person name="Mascher T."/>
            <person name="Medema M.H."/>
            <person name="Devos D.P."/>
            <person name="Kaster A.-K."/>
            <person name="Ovreas L."/>
            <person name="Rohde M."/>
            <person name="Galperin M.Y."/>
            <person name="Jogler C."/>
        </authorList>
    </citation>
    <scope>NUCLEOTIDE SEQUENCE [LARGE SCALE GENOMIC DNA]</scope>
    <source>
        <strain evidence="3 4">Poly30</strain>
    </source>
</reference>
<evidence type="ECO:0000256" key="1">
    <source>
        <dbReference type="SAM" id="Phobius"/>
    </source>
</evidence>
<gene>
    <name evidence="3" type="ORF">Poly30_14630</name>
</gene>
<keyword evidence="1" id="KW-0472">Membrane</keyword>
<feature type="domain" description="Transposase IS200-like" evidence="2">
    <location>
        <begin position="62"/>
        <end position="113"/>
    </location>
</feature>
<dbReference type="InterPro" id="IPR036515">
    <property type="entry name" value="Transposase_17_sf"/>
</dbReference>
<dbReference type="Proteomes" id="UP000320390">
    <property type="component" value="Chromosome"/>
</dbReference>
<dbReference type="OrthoDB" id="277009at2"/>
<evidence type="ECO:0000259" key="2">
    <source>
        <dbReference type="Pfam" id="PF01797"/>
    </source>
</evidence>
<proteinExistence type="predicted"/>
<name>A0A518EPF5_9BACT</name>
<keyword evidence="1" id="KW-1133">Transmembrane helix</keyword>
<dbReference type="Gene3D" id="3.30.70.1290">
    <property type="entry name" value="Transposase IS200-like"/>
    <property type="match status" value="1"/>
</dbReference>
<dbReference type="AlphaFoldDB" id="A0A518EPF5"/>
<evidence type="ECO:0000313" key="3">
    <source>
        <dbReference type="EMBL" id="QDV05960.1"/>
    </source>
</evidence>
<protein>
    <recommendedName>
        <fullName evidence="2">Transposase IS200-like domain-containing protein</fullName>
    </recommendedName>
</protein>
<dbReference type="SUPFAM" id="SSF143422">
    <property type="entry name" value="Transposase IS200-like"/>
    <property type="match status" value="1"/>
</dbReference>
<dbReference type="GO" id="GO:0004803">
    <property type="term" value="F:transposase activity"/>
    <property type="evidence" value="ECO:0007669"/>
    <property type="project" value="InterPro"/>
</dbReference>
<sequence>MDWLVWAMGLHGGIAHGGAVVLQAVFGFAVPKKRRGPKRRKDSRVAHVTIKLKMWFRSLRKKEEMAVVRAAIARVNQGKLIRIVEFSVMSNHVHLIAEAENSGDLSKGMASLNTGLGFLDPCSSAMSFGGFAERLRDSHSSPPRLDFLPTSSKAEARPKLAYFQPSIPRRGAAPPRPSRLLRFLGRIGRSSGVQRFQANAQCSASSLSVSANDTVLMATNMPAMSITFFLSRADAFPLLSCEGSLRTVALPRIRCA</sequence>
<feature type="transmembrane region" description="Helical" evidence="1">
    <location>
        <begin position="6"/>
        <end position="30"/>
    </location>
</feature>
<dbReference type="Pfam" id="PF01797">
    <property type="entry name" value="Y1_Tnp"/>
    <property type="match status" value="1"/>
</dbReference>
<accession>A0A518EPF5</accession>
<dbReference type="InterPro" id="IPR002686">
    <property type="entry name" value="Transposase_17"/>
</dbReference>
<keyword evidence="1" id="KW-0812">Transmembrane</keyword>
<keyword evidence="4" id="KW-1185">Reference proteome</keyword>
<dbReference type="GO" id="GO:0003677">
    <property type="term" value="F:DNA binding"/>
    <property type="evidence" value="ECO:0007669"/>
    <property type="project" value="InterPro"/>
</dbReference>
<dbReference type="EMBL" id="CP036434">
    <property type="protein sequence ID" value="QDV05960.1"/>
    <property type="molecule type" value="Genomic_DNA"/>
</dbReference>
<dbReference type="GO" id="GO:0006313">
    <property type="term" value="P:DNA transposition"/>
    <property type="evidence" value="ECO:0007669"/>
    <property type="project" value="InterPro"/>
</dbReference>